<evidence type="ECO:0000313" key="1">
    <source>
        <dbReference type="EMBL" id="MEQ4481939.1"/>
    </source>
</evidence>
<comment type="caution">
    <text evidence="1">The sequence shown here is derived from an EMBL/GenBank/DDBJ whole genome shotgun (WGS) entry which is preliminary data.</text>
</comment>
<dbReference type="Proteomes" id="UP001493487">
    <property type="component" value="Unassembled WGS sequence"/>
</dbReference>
<name>A0ABV1KPB4_9BACL</name>
<reference evidence="1 2" key="1">
    <citation type="journal article" date="2023" name="Genome Announc.">
        <title>Pan-Genome Analyses of the Genus Cohnella and Proposal of the Novel Species Cohnella silvisoli sp. nov., Isolated from Forest Soil.</title>
        <authorList>
            <person name="Wang C."/>
            <person name="Mao L."/>
            <person name="Bao G."/>
            <person name="Zhu H."/>
        </authorList>
    </citation>
    <scope>NUCLEOTIDE SEQUENCE [LARGE SCALE GENOMIC DNA]</scope>
    <source>
        <strain evidence="1 2">NL03-T5-1</strain>
    </source>
</reference>
<proteinExistence type="predicted"/>
<evidence type="ECO:0008006" key="3">
    <source>
        <dbReference type="Google" id="ProtNLM"/>
    </source>
</evidence>
<gene>
    <name evidence="1" type="ORF">QJS35_05985</name>
</gene>
<accession>A0ABV1KPB4</accession>
<protein>
    <recommendedName>
        <fullName evidence="3">Beta-galactosidase trimerisation domain-containing protein</fullName>
    </recommendedName>
</protein>
<evidence type="ECO:0000313" key="2">
    <source>
        <dbReference type="Proteomes" id="UP001493487"/>
    </source>
</evidence>
<organism evidence="1 2">
    <name type="scientific">Cohnella silvisoli</name>
    <dbReference type="NCBI Taxonomy" id="2873699"/>
    <lineage>
        <taxon>Bacteria</taxon>
        <taxon>Bacillati</taxon>
        <taxon>Bacillota</taxon>
        <taxon>Bacilli</taxon>
        <taxon>Bacillales</taxon>
        <taxon>Paenibacillaceae</taxon>
        <taxon>Cohnella</taxon>
    </lineage>
</organism>
<dbReference type="RefSeq" id="WP_232189300.1">
    <property type="nucleotide sequence ID" value="NZ_JAIOAP010000019.1"/>
</dbReference>
<dbReference type="EMBL" id="JASKHM010000002">
    <property type="protein sequence ID" value="MEQ4481939.1"/>
    <property type="molecule type" value="Genomic_DNA"/>
</dbReference>
<keyword evidence="2" id="KW-1185">Reference proteome</keyword>
<sequence length="536" mass="59428">MMKVHYSIQAGALLASGGEALLERMKRADVAKVWLHGYFFGRFASTIRELQEAKRLLERAGFEAGVINVPLGHPGNSLNPDDSSMELSLPDSWRYRIGRDGASVYYCADIETNMLEDSIAAVIALREAGFTELFLDDDLRQGNWSSEIQGCFCEECLYRFNLATGRRETRESLSERIGRKETSDVLREWVEFQCAKLTAFVEALAIPGITLGAMVMAGGDERHGIDIAAWRRALPAGMFRVGEHHFNDRDFGTPSGKAQDLIGIQKHLNGMPRATSYSETTCFPYRALSPANLIFKARLALASGVPNIMLMSGTYIYEEDYWSVWEEQAAELKKWGEALSPYERIYPVHFAYGTDGISQEPLHATTLPTLAGLPAKPVRGCDIDVNADDFDGELLLVFGDFSLDGPWERILPAYRTIVLDAVAARRNPGVADRSDHADLRLWPHEAGSAPGQAEIGGLRDFLSLEDRLFPHVVQGAHIVVLWVKERGGALLLNLETADNCCRVAFGRLQWDVALPPLSWKWLSLSEGSTTDDVGSL</sequence>